<evidence type="ECO:0000313" key="9">
    <source>
        <dbReference type="EMBL" id="TWT55826.1"/>
    </source>
</evidence>
<dbReference type="Pfam" id="PF12704">
    <property type="entry name" value="MacB_PCD"/>
    <property type="match status" value="1"/>
</dbReference>
<dbReference type="EC" id="3.6.3.-" evidence="9"/>
<dbReference type="EMBL" id="SIHI01000002">
    <property type="protein sequence ID" value="TWT55826.1"/>
    <property type="molecule type" value="Genomic_DNA"/>
</dbReference>
<accession>A0A5C5WYQ7</accession>
<organism evidence="9 10">
    <name type="scientific">Thalassoglobus neptunius</name>
    <dbReference type="NCBI Taxonomy" id="1938619"/>
    <lineage>
        <taxon>Bacteria</taxon>
        <taxon>Pseudomonadati</taxon>
        <taxon>Planctomycetota</taxon>
        <taxon>Planctomycetia</taxon>
        <taxon>Planctomycetales</taxon>
        <taxon>Planctomycetaceae</taxon>
        <taxon>Thalassoglobus</taxon>
    </lineage>
</organism>
<feature type="transmembrane region" description="Helical" evidence="6">
    <location>
        <begin position="368"/>
        <end position="401"/>
    </location>
</feature>
<evidence type="ECO:0000256" key="3">
    <source>
        <dbReference type="ARBA" id="ARBA00022692"/>
    </source>
</evidence>
<keyword evidence="5 6" id="KW-0472">Membrane</keyword>
<sequence length="453" mass="50131">MNLITIALKSLKQRWVPSFLTALSVALGVALMVAVLILNNVITEMFQESGSGYDLVVGPKGSDLQLVLSTIYRMDRPIENLPWRFYEELKDYKTVEHAIPMNLGDTTEVGDFPIVGTTPQFLLLEYAPGKKFRIGNEEHGLRGTWDAVIGSQVAQRNGWSAGSKFKMIHAGQDDHVHDEEFTVRGVLAPTGTPNDRTVFVHIDGFFQMSDHSKPVREAIEREAKFFGETEEEVIQRHKDDIDEILKHENESAEEHAHHDHGPLPDIQKEVTSILLVMKGNELQRANATMSMQTMLKDGFQAQGANTVQVMARLMRNLVGNIRLALLYLTALIIIVSGIGIFVSIYNSMSDRRREIAVMRALGARRQTVFSLILVESLLLCLIGGIGGLLLGHAIVFVAAPIIEARSGLLIDPRAFTTTEFIVIPVLIVMATLIGILPGLTAYRTDVAEGLQNS</sequence>
<name>A0A5C5WYQ7_9PLAN</name>
<keyword evidence="9" id="KW-0547">Nucleotide-binding</keyword>
<dbReference type="GO" id="GO:0016787">
    <property type="term" value="F:hydrolase activity"/>
    <property type="evidence" value="ECO:0007669"/>
    <property type="project" value="UniProtKB-KW"/>
</dbReference>
<feature type="transmembrane region" description="Helical" evidence="6">
    <location>
        <begin position="324"/>
        <end position="347"/>
    </location>
</feature>
<comment type="caution">
    <text evidence="9">The sequence shown here is derived from an EMBL/GenBank/DDBJ whole genome shotgun (WGS) entry which is preliminary data.</text>
</comment>
<reference evidence="9 10" key="1">
    <citation type="submission" date="2019-02" db="EMBL/GenBank/DDBJ databases">
        <title>Deep-cultivation of Planctomycetes and their phenomic and genomic characterization uncovers novel biology.</title>
        <authorList>
            <person name="Wiegand S."/>
            <person name="Jogler M."/>
            <person name="Boedeker C."/>
            <person name="Pinto D."/>
            <person name="Vollmers J."/>
            <person name="Rivas-Marin E."/>
            <person name="Kohn T."/>
            <person name="Peeters S.H."/>
            <person name="Heuer A."/>
            <person name="Rast P."/>
            <person name="Oberbeckmann S."/>
            <person name="Bunk B."/>
            <person name="Jeske O."/>
            <person name="Meyerdierks A."/>
            <person name="Storesund J.E."/>
            <person name="Kallscheuer N."/>
            <person name="Luecker S."/>
            <person name="Lage O.M."/>
            <person name="Pohl T."/>
            <person name="Merkel B.J."/>
            <person name="Hornburger P."/>
            <person name="Mueller R.-W."/>
            <person name="Bruemmer F."/>
            <person name="Labrenz M."/>
            <person name="Spormann A.M."/>
            <person name="Op Den Camp H."/>
            <person name="Overmann J."/>
            <person name="Amann R."/>
            <person name="Jetten M.S.M."/>
            <person name="Mascher T."/>
            <person name="Medema M.H."/>
            <person name="Devos D.P."/>
            <person name="Kaster A.-K."/>
            <person name="Ovreas L."/>
            <person name="Rohde M."/>
            <person name="Galperin M.Y."/>
            <person name="Jogler C."/>
        </authorList>
    </citation>
    <scope>NUCLEOTIDE SEQUENCE [LARGE SCALE GENOMIC DNA]</scope>
    <source>
        <strain evidence="9 10">KOR42</strain>
    </source>
</reference>
<feature type="transmembrane region" description="Helical" evidence="6">
    <location>
        <begin position="15"/>
        <end position="38"/>
    </location>
</feature>
<evidence type="ECO:0000313" key="10">
    <source>
        <dbReference type="Proteomes" id="UP000317243"/>
    </source>
</evidence>
<dbReference type="InterPro" id="IPR003838">
    <property type="entry name" value="ABC3_permease_C"/>
</dbReference>
<dbReference type="AlphaFoldDB" id="A0A5C5WYQ7"/>
<protein>
    <submittedName>
        <fullName evidence="9">Macrolide export ATP-binding/permease protein MacB</fullName>
        <ecNumber evidence="9">3.6.3.-</ecNumber>
    </submittedName>
</protein>
<dbReference type="Pfam" id="PF02687">
    <property type="entry name" value="FtsX"/>
    <property type="match status" value="1"/>
</dbReference>
<gene>
    <name evidence="9" type="primary">macB_3</name>
    <name evidence="9" type="ORF">KOR42_26370</name>
</gene>
<dbReference type="GO" id="GO:0005524">
    <property type="term" value="F:ATP binding"/>
    <property type="evidence" value="ECO:0007669"/>
    <property type="project" value="UniProtKB-KW"/>
</dbReference>
<keyword evidence="9" id="KW-0067">ATP-binding</keyword>
<evidence type="ECO:0000256" key="4">
    <source>
        <dbReference type="ARBA" id="ARBA00022989"/>
    </source>
</evidence>
<proteinExistence type="predicted"/>
<dbReference type="PANTHER" id="PTHR43738">
    <property type="entry name" value="ABC TRANSPORTER, MEMBRANE PROTEIN"/>
    <property type="match status" value="1"/>
</dbReference>
<feature type="transmembrane region" description="Helical" evidence="6">
    <location>
        <begin position="421"/>
        <end position="442"/>
    </location>
</feature>
<dbReference type="OrthoDB" id="9784014at2"/>
<keyword evidence="9" id="KW-0378">Hydrolase</keyword>
<evidence type="ECO:0000259" key="8">
    <source>
        <dbReference type="Pfam" id="PF12704"/>
    </source>
</evidence>
<evidence type="ECO:0000256" key="2">
    <source>
        <dbReference type="ARBA" id="ARBA00022475"/>
    </source>
</evidence>
<keyword evidence="10" id="KW-1185">Reference proteome</keyword>
<keyword evidence="2" id="KW-1003">Cell membrane</keyword>
<feature type="domain" description="ABC3 transporter permease C-terminal" evidence="7">
    <location>
        <begin position="329"/>
        <end position="443"/>
    </location>
</feature>
<comment type="subcellular location">
    <subcellularLocation>
        <location evidence="1">Cell membrane</location>
        <topology evidence="1">Multi-pass membrane protein</topology>
    </subcellularLocation>
</comment>
<evidence type="ECO:0000256" key="1">
    <source>
        <dbReference type="ARBA" id="ARBA00004651"/>
    </source>
</evidence>
<dbReference type="RefSeq" id="WP_146510159.1">
    <property type="nucleotide sequence ID" value="NZ_SIHI01000002.1"/>
</dbReference>
<dbReference type="InterPro" id="IPR051125">
    <property type="entry name" value="ABC-4/HrtB_transporter"/>
</dbReference>
<dbReference type="Proteomes" id="UP000317243">
    <property type="component" value="Unassembled WGS sequence"/>
</dbReference>
<dbReference type="PANTHER" id="PTHR43738:SF2">
    <property type="entry name" value="ABC TRANSPORTER PERMEASE"/>
    <property type="match status" value="1"/>
</dbReference>
<keyword evidence="3 6" id="KW-0812">Transmembrane</keyword>
<evidence type="ECO:0000256" key="5">
    <source>
        <dbReference type="ARBA" id="ARBA00023136"/>
    </source>
</evidence>
<feature type="domain" description="MacB-like periplasmic core" evidence="8">
    <location>
        <begin position="18"/>
        <end position="205"/>
    </location>
</feature>
<keyword evidence="4 6" id="KW-1133">Transmembrane helix</keyword>
<evidence type="ECO:0000256" key="6">
    <source>
        <dbReference type="SAM" id="Phobius"/>
    </source>
</evidence>
<dbReference type="InterPro" id="IPR025857">
    <property type="entry name" value="MacB_PCD"/>
</dbReference>
<dbReference type="GO" id="GO:0005886">
    <property type="term" value="C:plasma membrane"/>
    <property type="evidence" value="ECO:0007669"/>
    <property type="project" value="UniProtKB-SubCell"/>
</dbReference>
<evidence type="ECO:0000259" key="7">
    <source>
        <dbReference type="Pfam" id="PF02687"/>
    </source>
</evidence>